<dbReference type="GO" id="GO:0032259">
    <property type="term" value="P:methylation"/>
    <property type="evidence" value="ECO:0007669"/>
    <property type="project" value="UniProtKB-KW"/>
</dbReference>
<dbReference type="EMBL" id="JACHMU010000001">
    <property type="protein sequence ID" value="MBB5743091.1"/>
    <property type="molecule type" value="Genomic_DNA"/>
</dbReference>
<keyword evidence="2" id="KW-1185">Reference proteome</keyword>
<evidence type="ECO:0000313" key="2">
    <source>
        <dbReference type="Proteomes" id="UP000517712"/>
    </source>
</evidence>
<gene>
    <name evidence="1" type="ORF">HD600_001588</name>
</gene>
<name>A0A7W9CCS6_9MICO</name>
<protein>
    <submittedName>
        <fullName evidence="1">Tetrahydromethanopterin S-methyltransferase subunit G</fullName>
    </submittedName>
</protein>
<keyword evidence="1" id="KW-0489">Methyltransferase</keyword>
<reference evidence="1 2" key="1">
    <citation type="submission" date="2020-08" db="EMBL/GenBank/DDBJ databases">
        <title>Sequencing the genomes of 1000 actinobacteria strains.</title>
        <authorList>
            <person name="Klenk H.-P."/>
        </authorList>
    </citation>
    <scope>NUCLEOTIDE SEQUENCE [LARGE SCALE GENOMIC DNA]</scope>
    <source>
        <strain evidence="1 2">DSM 24823</strain>
    </source>
</reference>
<organism evidence="1 2">
    <name type="scientific">Microbacterium ginsengiterrae</name>
    <dbReference type="NCBI Taxonomy" id="546115"/>
    <lineage>
        <taxon>Bacteria</taxon>
        <taxon>Bacillati</taxon>
        <taxon>Actinomycetota</taxon>
        <taxon>Actinomycetes</taxon>
        <taxon>Micrococcales</taxon>
        <taxon>Microbacteriaceae</taxon>
        <taxon>Microbacterium</taxon>
    </lineage>
</organism>
<accession>A0A7W9CCS6</accession>
<sequence>MSDVYISYAELGEVETNLTAIVAEFKEAVSSSEELESAISDPYGRHELRNAAREFEERWDKKRGELADDLGKILERVTGILDGFRQGDDELAIALEPEQGAGAAGGQRG</sequence>
<dbReference type="Proteomes" id="UP000517712">
    <property type="component" value="Unassembled WGS sequence"/>
</dbReference>
<dbReference type="AlphaFoldDB" id="A0A7W9CCS6"/>
<comment type="caution">
    <text evidence="1">The sequence shown here is derived from an EMBL/GenBank/DDBJ whole genome shotgun (WGS) entry which is preliminary data.</text>
</comment>
<proteinExistence type="predicted"/>
<dbReference type="GO" id="GO:0008168">
    <property type="term" value="F:methyltransferase activity"/>
    <property type="evidence" value="ECO:0007669"/>
    <property type="project" value="UniProtKB-KW"/>
</dbReference>
<keyword evidence="1" id="KW-0808">Transferase</keyword>
<evidence type="ECO:0000313" key="1">
    <source>
        <dbReference type="EMBL" id="MBB5743091.1"/>
    </source>
</evidence>
<dbReference type="RefSeq" id="WP_144794588.1">
    <property type="nucleotide sequence ID" value="NZ_BAAAPG010000001.1"/>
</dbReference>